<dbReference type="SMART" id="SM00382">
    <property type="entry name" value="AAA"/>
    <property type="match status" value="1"/>
</dbReference>
<dbReference type="Proteomes" id="UP000183794">
    <property type="component" value="Unassembled WGS sequence"/>
</dbReference>
<dbReference type="PANTHER" id="PTHR30486">
    <property type="entry name" value="TWITCHING MOTILITY PROTEIN PILT"/>
    <property type="match status" value="1"/>
</dbReference>
<dbReference type="CDD" id="cd01130">
    <property type="entry name" value="VirB11-like_ATPase"/>
    <property type="match status" value="1"/>
</dbReference>
<organism evidence="3 4">
    <name type="scientific">Moritella viscosa</name>
    <dbReference type="NCBI Taxonomy" id="80854"/>
    <lineage>
        <taxon>Bacteria</taxon>
        <taxon>Pseudomonadati</taxon>
        <taxon>Pseudomonadota</taxon>
        <taxon>Gammaproteobacteria</taxon>
        <taxon>Alteromonadales</taxon>
        <taxon>Moritellaceae</taxon>
        <taxon>Moritella</taxon>
    </lineage>
</organism>
<feature type="domain" description="AAA+ ATPase" evidence="2">
    <location>
        <begin position="193"/>
        <end position="347"/>
    </location>
</feature>
<dbReference type="Gene3D" id="3.40.50.300">
    <property type="entry name" value="P-loop containing nucleotide triphosphate hydrolases"/>
    <property type="match status" value="1"/>
</dbReference>
<dbReference type="PANTHER" id="PTHR30486:SF15">
    <property type="entry name" value="TYPE II_IV SECRETION SYSTEM ATPASE"/>
    <property type="match status" value="1"/>
</dbReference>
<dbReference type="Pfam" id="PF00437">
    <property type="entry name" value="T2SSE"/>
    <property type="match status" value="1"/>
</dbReference>
<dbReference type="EMBL" id="FPLD01000021">
    <property type="protein sequence ID" value="SGY86516.1"/>
    <property type="molecule type" value="Genomic_DNA"/>
</dbReference>
<dbReference type="GO" id="GO:0016887">
    <property type="term" value="F:ATP hydrolysis activity"/>
    <property type="evidence" value="ECO:0007669"/>
    <property type="project" value="InterPro"/>
</dbReference>
<dbReference type="InterPro" id="IPR050921">
    <property type="entry name" value="T4SS_GSP_E_ATPase"/>
</dbReference>
<evidence type="ECO:0000313" key="4">
    <source>
        <dbReference type="Proteomes" id="UP000183794"/>
    </source>
</evidence>
<dbReference type="InterPro" id="IPR027417">
    <property type="entry name" value="P-loop_NTPase"/>
</dbReference>
<accession>A0A1L0DF83</accession>
<gene>
    <name evidence="3" type="ORF">NVI5450_0629</name>
</gene>
<dbReference type="InterPro" id="IPR003593">
    <property type="entry name" value="AAA+_ATPase"/>
</dbReference>
<proteinExistence type="inferred from homology"/>
<dbReference type="RefSeq" id="WP_075517950.1">
    <property type="nucleotide sequence ID" value="NZ_FPLD01000021.1"/>
</dbReference>
<evidence type="ECO:0000313" key="3">
    <source>
        <dbReference type="EMBL" id="SGY86516.1"/>
    </source>
</evidence>
<protein>
    <submittedName>
        <fullName evidence="3">Type II/IV secretion system ATP hydrolase TadA/VirB11/CpaF TadA subfamily</fullName>
    </submittedName>
</protein>
<evidence type="ECO:0000256" key="1">
    <source>
        <dbReference type="ARBA" id="ARBA00006611"/>
    </source>
</evidence>
<sequence length="432" mass="47094">MEMSVYARLRLQIFDALEVEAVNNLTKEQLAKQLSGAIDLLADRQGLAITVLIRAEFVKNLIDEIHGLGPLQSLMDDESISDIMINGANQVYIERNGLVERSAASFIDEAQLLQIAKRIASRVGRRVDESQPTCDARLADGSRVNIVIPPVAIDGTSISIRKFKKSSIGLEKLAEFGAMSPEMAQLLMIAAHCRLNILISGGTGSGKTTMLNALSQFISENERIVTIEDAAELKLQQPHVVRLETRTAGIEGNGAITQRDLVINSLRMRPDRIIVGECRGSEAFEMLQAMNTGHDGSMSTLHANTPRDALARVEAMVMMATNNLPLEAIRRTIVSAVDLVIQISRLHDGSRKVMSITEVVGLEGSNVVLEEIFRFQPQASQGLGGKVSGNFITAGLMQRSVLMEKARFFGQEDKLSAAFRVGDPVFRAGETA</sequence>
<comment type="similarity">
    <text evidence="1">Belongs to the GSP E family.</text>
</comment>
<name>A0A1L0DF83_9GAMM</name>
<evidence type="ECO:0000259" key="2">
    <source>
        <dbReference type="SMART" id="SM00382"/>
    </source>
</evidence>
<keyword evidence="3" id="KW-0378">Hydrolase</keyword>
<dbReference type="InterPro" id="IPR001482">
    <property type="entry name" value="T2SS/T4SS_dom"/>
</dbReference>
<reference evidence="3 4" key="1">
    <citation type="submission" date="2016-11" db="EMBL/GenBank/DDBJ databases">
        <authorList>
            <person name="Jaros S."/>
            <person name="Januszkiewicz K."/>
            <person name="Wedrychowicz H."/>
        </authorList>
    </citation>
    <scope>NUCLEOTIDE SEQUENCE [LARGE SCALE GENOMIC DNA]</scope>
    <source>
        <strain evidence="3">NVI 5450</strain>
    </source>
</reference>
<dbReference type="SUPFAM" id="SSF52540">
    <property type="entry name" value="P-loop containing nucleoside triphosphate hydrolases"/>
    <property type="match status" value="1"/>
</dbReference>
<dbReference type="AlphaFoldDB" id="A0A1L0DF83"/>
<dbReference type="Gene3D" id="3.30.450.380">
    <property type="match status" value="1"/>
</dbReference>
<dbReference type="OrthoDB" id="9810761at2"/>